<feature type="modified residue" description="N6-lipoyllysine" evidence="3">
    <location>
        <position position="66"/>
    </location>
</feature>
<dbReference type="PROSITE" id="PS00189">
    <property type="entry name" value="LIPOYL"/>
    <property type="match status" value="1"/>
</dbReference>
<dbReference type="InterPro" id="IPR017453">
    <property type="entry name" value="GCV_H_sub"/>
</dbReference>
<dbReference type="PANTHER" id="PTHR11715:SF3">
    <property type="entry name" value="GLYCINE CLEAVAGE SYSTEM H PROTEIN-RELATED"/>
    <property type="match status" value="1"/>
</dbReference>
<evidence type="ECO:0000313" key="5">
    <source>
        <dbReference type="EMBL" id="MDR5713031.1"/>
    </source>
</evidence>
<dbReference type="HAMAP" id="MF_00272">
    <property type="entry name" value="GcvH"/>
    <property type="match status" value="1"/>
</dbReference>
<evidence type="ECO:0000256" key="1">
    <source>
        <dbReference type="ARBA" id="ARBA00009249"/>
    </source>
</evidence>
<reference evidence="6" key="1">
    <citation type="submission" date="2023-07" db="EMBL/GenBank/DDBJ databases">
        <title>Description of three actinobacteria isolated from air of manufacturing shop in a pharmaceutical factory.</title>
        <authorList>
            <person name="Zhang D.-F."/>
        </authorList>
    </citation>
    <scope>NUCLEOTIDE SEQUENCE [LARGE SCALE GENOMIC DNA]</scope>
    <source>
        <strain evidence="6">CCTCC AB 207010</strain>
    </source>
</reference>
<dbReference type="NCBIfam" id="NF002270">
    <property type="entry name" value="PRK01202.1"/>
    <property type="match status" value="1"/>
</dbReference>
<dbReference type="Pfam" id="PF01597">
    <property type="entry name" value="GCV_H"/>
    <property type="match status" value="1"/>
</dbReference>
<dbReference type="PANTHER" id="PTHR11715">
    <property type="entry name" value="GLYCINE CLEAVAGE SYSTEM H PROTEIN"/>
    <property type="match status" value="1"/>
</dbReference>
<dbReference type="InterPro" id="IPR011053">
    <property type="entry name" value="Single_hybrid_motif"/>
</dbReference>
<dbReference type="Proteomes" id="UP001260872">
    <property type="component" value="Unassembled WGS sequence"/>
</dbReference>
<dbReference type="InterPro" id="IPR003016">
    <property type="entry name" value="2-oxoA_DH_lipoyl-BS"/>
</dbReference>
<gene>
    <name evidence="3 5" type="primary">gcvH</name>
    <name evidence="5" type="ORF">RH857_12955</name>
</gene>
<dbReference type="InterPro" id="IPR002930">
    <property type="entry name" value="GCV_H"/>
</dbReference>
<protein>
    <recommendedName>
        <fullName evidence="3">Glycine cleavage system H protein</fullName>
    </recommendedName>
</protein>
<proteinExistence type="inferred from homology"/>
<dbReference type="PROSITE" id="PS50968">
    <property type="entry name" value="BIOTINYL_LIPOYL"/>
    <property type="match status" value="1"/>
</dbReference>
<feature type="domain" description="Lipoyl-binding" evidence="4">
    <location>
        <begin position="25"/>
        <end position="107"/>
    </location>
</feature>
<sequence length="128" mass="13515">MSSIPAELKYSAEHEWVAQTDTEGVVRVGITDFAQDALGEVVYVEHAAVDAEVAAGDVVGEVESTKSVSDIYAPVAGTIVAVNTALDQEPQAINADPYGAGWLFEIRLSEISGIETLLSAEDYTNQVG</sequence>
<evidence type="ECO:0000256" key="3">
    <source>
        <dbReference type="HAMAP-Rule" id="MF_00272"/>
    </source>
</evidence>
<evidence type="ECO:0000256" key="2">
    <source>
        <dbReference type="ARBA" id="ARBA00022823"/>
    </source>
</evidence>
<dbReference type="RefSeq" id="WP_310538398.1">
    <property type="nucleotide sequence ID" value="NZ_BAAAOC010000091.1"/>
</dbReference>
<comment type="caution">
    <text evidence="5">The sequence shown here is derived from an EMBL/GenBank/DDBJ whole genome shotgun (WGS) entry which is preliminary data.</text>
</comment>
<comment type="subunit">
    <text evidence="3">The glycine cleavage system is composed of four proteins: P, T, L and H.</text>
</comment>
<dbReference type="SUPFAM" id="SSF51230">
    <property type="entry name" value="Single hybrid motif"/>
    <property type="match status" value="1"/>
</dbReference>
<dbReference type="EMBL" id="JAVKGT010000049">
    <property type="protein sequence ID" value="MDR5713031.1"/>
    <property type="molecule type" value="Genomic_DNA"/>
</dbReference>
<comment type="similarity">
    <text evidence="1 3">Belongs to the GcvH family.</text>
</comment>
<dbReference type="InterPro" id="IPR033753">
    <property type="entry name" value="GCV_H/Fam206"/>
</dbReference>
<keyword evidence="2 3" id="KW-0450">Lipoyl</keyword>
<dbReference type="InterPro" id="IPR000089">
    <property type="entry name" value="Biotin_lipoyl"/>
</dbReference>
<comment type="function">
    <text evidence="3">The glycine cleavage system catalyzes the degradation of glycine. The H protein shuttles the methylamine group of glycine from the P protein to the T protein.</text>
</comment>
<comment type="cofactor">
    <cofactor evidence="3">
        <name>(R)-lipoate</name>
        <dbReference type="ChEBI" id="CHEBI:83088"/>
    </cofactor>
    <text evidence="3">Binds 1 lipoyl cofactor covalently.</text>
</comment>
<dbReference type="NCBIfam" id="TIGR00527">
    <property type="entry name" value="gcvH"/>
    <property type="match status" value="1"/>
</dbReference>
<keyword evidence="6" id="KW-1185">Reference proteome</keyword>
<evidence type="ECO:0000313" key="6">
    <source>
        <dbReference type="Proteomes" id="UP001260872"/>
    </source>
</evidence>
<name>A0ABU1FWF9_9MICC</name>
<evidence type="ECO:0000259" key="4">
    <source>
        <dbReference type="PROSITE" id="PS50968"/>
    </source>
</evidence>
<dbReference type="Gene3D" id="2.40.50.100">
    <property type="match status" value="1"/>
</dbReference>
<dbReference type="CDD" id="cd06848">
    <property type="entry name" value="GCS_H"/>
    <property type="match status" value="1"/>
</dbReference>
<accession>A0ABU1FWF9</accession>
<organism evidence="5 6">
    <name type="scientific">Nesterenkonia flava</name>
    <dbReference type="NCBI Taxonomy" id="469799"/>
    <lineage>
        <taxon>Bacteria</taxon>
        <taxon>Bacillati</taxon>
        <taxon>Actinomycetota</taxon>
        <taxon>Actinomycetes</taxon>
        <taxon>Micrococcales</taxon>
        <taxon>Micrococcaceae</taxon>
        <taxon>Nesterenkonia</taxon>
    </lineage>
</organism>